<keyword evidence="3" id="KW-1185">Reference proteome</keyword>
<keyword evidence="1" id="KW-0472">Membrane</keyword>
<evidence type="ECO:0000313" key="2">
    <source>
        <dbReference type="EMBL" id="QGG49322.1"/>
    </source>
</evidence>
<sequence>MTCSTERIAPFYVDRRVIALALTLIVIATFYPTLFVSYH</sequence>
<dbReference type="EMBL" id="CP045875">
    <property type="protein sequence ID" value="QGG49322.1"/>
    <property type="molecule type" value="Genomic_DNA"/>
</dbReference>
<dbReference type="AlphaFoldDB" id="A0A5Q2N7D3"/>
<feature type="transmembrane region" description="Helical" evidence="1">
    <location>
        <begin position="17"/>
        <end position="38"/>
    </location>
</feature>
<evidence type="ECO:0000256" key="1">
    <source>
        <dbReference type="SAM" id="Phobius"/>
    </source>
</evidence>
<keyword evidence="1" id="KW-1133">Transmembrane helix</keyword>
<dbReference type="Proteomes" id="UP000366051">
    <property type="component" value="Chromosome"/>
</dbReference>
<accession>A0A5Q2N7D3</accession>
<keyword evidence="1" id="KW-0812">Transmembrane</keyword>
<dbReference type="KEGG" id="hcv:FTV88_3256"/>
<proteinExistence type="predicted"/>
<evidence type="ECO:0000313" key="3">
    <source>
        <dbReference type="Proteomes" id="UP000366051"/>
    </source>
</evidence>
<reference evidence="3" key="1">
    <citation type="submission" date="2019-11" db="EMBL/GenBank/DDBJ databases">
        <title>Genome sequence of Heliorestis convoluta strain HH, an alkaliphilic and minimalistic phototrophic bacterium from a soda lake in Egypt.</title>
        <authorList>
            <person name="Dewey E.D."/>
            <person name="Stokes L.M."/>
            <person name="Burchell B.M."/>
            <person name="Shaffer K.N."/>
            <person name="Huntington A.M."/>
            <person name="Baker J.M."/>
            <person name="Nadendla S."/>
            <person name="Giglio M.G."/>
            <person name="Touchman J.W."/>
            <person name="Blankenship R.E."/>
            <person name="Madigan M.T."/>
            <person name="Sattley W.M."/>
        </authorList>
    </citation>
    <scope>NUCLEOTIDE SEQUENCE [LARGE SCALE GENOMIC DNA]</scope>
    <source>
        <strain evidence="3">HH</strain>
    </source>
</reference>
<gene>
    <name evidence="2" type="ORF">FTV88_3256</name>
</gene>
<organism evidence="2 3">
    <name type="scientific">Heliorestis convoluta</name>
    <dbReference type="NCBI Taxonomy" id="356322"/>
    <lineage>
        <taxon>Bacteria</taxon>
        <taxon>Bacillati</taxon>
        <taxon>Bacillota</taxon>
        <taxon>Clostridia</taxon>
        <taxon>Eubacteriales</taxon>
        <taxon>Heliobacteriaceae</taxon>
        <taxon>Heliorestis</taxon>
    </lineage>
</organism>
<name>A0A5Q2N7D3_9FIRM</name>
<protein>
    <submittedName>
        <fullName evidence="2">Uncharacterized protein</fullName>
    </submittedName>
</protein>